<dbReference type="InterPro" id="IPR050697">
    <property type="entry name" value="Adenylyl/Guanylyl_Cyclase_3/4"/>
</dbReference>
<sequence length="314" mass="32997">MHYGRRVHGEDDAPEGPGPDGGPAPDAGASRDTGEAPGADVAATGDAASPSAPAGPGAKERARRAARRMRELNEDGRVLDAVARLRRRLPGDDRLGDPLSTSDQGGGPTISRRIARLAGQTTGGAVHEVGMGALQVWQAAAERNGRGRGTVDMTILFTDLVGFSHWALEAGDQATLLLLREVGGVLEPAVQGRRGQVVKWLGDGMMAVFREPEDALHAVERMWAGLEGIEIAGYQPRIRAGMHVGRPRRVGADYLGVDVNIAARVAQAAGTSELLASDAAVAGIDPAAVDARRRKRFRAKGVPPELEVFALRST</sequence>
<protein>
    <submittedName>
        <fullName evidence="3">Unannotated protein</fullName>
    </submittedName>
</protein>
<feature type="compositionally biased region" description="Low complexity" evidence="1">
    <location>
        <begin position="42"/>
        <end position="57"/>
    </location>
</feature>
<evidence type="ECO:0000259" key="2">
    <source>
        <dbReference type="PROSITE" id="PS50125"/>
    </source>
</evidence>
<organism evidence="3">
    <name type="scientific">freshwater metagenome</name>
    <dbReference type="NCBI Taxonomy" id="449393"/>
    <lineage>
        <taxon>unclassified sequences</taxon>
        <taxon>metagenomes</taxon>
        <taxon>ecological metagenomes</taxon>
    </lineage>
</organism>
<evidence type="ECO:0000313" key="3">
    <source>
        <dbReference type="EMBL" id="CAB4913798.1"/>
    </source>
</evidence>
<feature type="region of interest" description="Disordered" evidence="1">
    <location>
        <begin position="90"/>
        <end position="110"/>
    </location>
</feature>
<dbReference type="InterPro" id="IPR029787">
    <property type="entry name" value="Nucleotide_cyclase"/>
</dbReference>
<gene>
    <name evidence="3" type="ORF">UFOPK3564_01433</name>
</gene>
<reference evidence="3" key="1">
    <citation type="submission" date="2020-05" db="EMBL/GenBank/DDBJ databases">
        <authorList>
            <person name="Chiriac C."/>
            <person name="Salcher M."/>
            <person name="Ghai R."/>
            <person name="Kavagutti S V."/>
        </authorList>
    </citation>
    <scope>NUCLEOTIDE SEQUENCE</scope>
</reference>
<dbReference type="PANTHER" id="PTHR43081">
    <property type="entry name" value="ADENYLATE CYCLASE, TERMINAL-DIFFERENTIATION SPECIFIC-RELATED"/>
    <property type="match status" value="1"/>
</dbReference>
<dbReference type="Gene3D" id="3.30.70.1230">
    <property type="entry name" value="Nucleotide cyclase"/>
    <property type="match status" value="1"/>
</dbReference>
<dbReference type="InterPro" id="IPR001054">
    <property type="entry name" value="A/G_cyclase"/>
</dbReference>
<dbReference type="Pfam" id="PF00211">
    <property type="entry name" value="Guanylate_cyc"/>
    <property type="match status" value="1"/>
</dbReference>
<dbReference type="CDD" id="cd07302">
    <property type="entry name" value="CHD"/>
    <property type="match status" value="1"/>
</dbReference>
<dbReference type="EMBL" id="CAFBMK010000070">
    <property type="protein sequence ID" value="CAB4913798.1"/>
    <property type="molecule type" value="Genomic_DNA"/>
</dbReference>
<dbReference type="GO" id="GO:0035556">
    <property type="term" value="P:intracellular signal transduction"/>
    <property type="evidence" value="ECO:0007669"/>
    <property type="project" value="InterPro"/>
</dbReference>
<feature type="domain" description="Guanylate cyclase" evidence="2">
    <location>
        <begin position="154"/>
        <end position="266"/>
    </location>
</feature>
<dbReference type="PROSITE" id="PS50125">
    <property type="entry name" value="GUANYLATE_CYCLASE_2"/>
    <property type="match status" value="1"/>
</dbReference>
<proteinExistence type="predicted"/>
<dbReference type="AlphaFoldDB" id="A0A6J7H407"/>
<dbReference type="PANTHER" id="PTHR43081:SF19">
    <property type="entry name" value="PH-SENSITIVE ADENYLATE CYCLASE RV1264"/>
    <property type="match status" value="1"/>
</dbReference>
<feature type="region of interest" description="Disordered" evidence="1">
    <location>
        <begin position="1"/>
        <end position="70"/>
    </location>
</feature>
<dbReference type="GO" id="GO:0006171">
    <property type="term" value="P:cAMP biosynthetic process"/>
    <property type="evidence" value="ECO:0007669"/>
    <property type="project" value="TreeGrafter"/>
</dbReference>
<dbReference type="SMART" id="SM00044">
    <property type="entry name" value="CYCc"/>
    <property type="match status" value="1"/>
</dbReference>
<evidence type="ECO:0000256" key="1">
    <source>
        <dbReference type="SAM" id="MobiDB-lite"/>
    </source>
</evidence>
<name>A0A6J7H407_9ZZZZ</name>
<accession>A0A6J7H407</accession>
<dbReference type="SUPFAM" id="SSF55073">
    <property type="entry name" value="Nucleotide cyclase"/>
    <property type="match status" value="1"/>
</dbReference>